<dbReference type="Pfam" id="PF07986">
    <property type="entry name" value="TBCC"/>
    <property type="match status" value="1"/>
</dbReference>
<dbReference type="AlphaFoldDB" id="A0AA91PZF1"/>
<organism evidence="3 4">
    <name type="scientific">Clavispora lusitaniae</name>
    <name type="common">Candida lusitaniae</name>
    <dbReference type="NCBI Taxonomy" id="36911"/>
    <lineage>
        <taxon>Eukaryota</taxon>
        <taxon>Fungi</taxon>
        <taxon>Dikarya</taxon>
        <taxon>Ascomycota</taxon>
        <taxon>Saccharomycotina</taxon>
        <taxon>Pichiomycetes</taxon>
        <taxon>Metschnikowiaceae</taxon>
        <taxon>Clavispora</taxon>
    </lineage>
</organism>
<dbReference type="EMBL" id="LYUB02000009">
    <property type="protein sequence ID" value="OVF08115.1"/>
    <property type="molecule type" value="Genomic_DNA"/>
</dbReference>
<comment type="caution">
    <text evidence="3">The sequence shown here is derived from an EMBL/GenBank/DDBJ whole genome shotgun (WGS) entry which is preliminary data.</text>
</comment>
<dbReference type="InterPro" id="IPR027684">
    <property type="entry name" value="TBCC"/>
</dbReference>
<dbReference type="GO" id="GO:0005737">
    <property type="term" value="C:cytoplasm"/>
    <property type="evidence" value="ECO:0007669"/>
    <property type="project" value="TreeGrafter"/>
</dbReference>
<dbReference type="GO" id="GO:0007023">
    <property type="term" value="P:post-chaperonin tubulin folding pathway"/>
    <property type="evidence" value="ECO:0007669"/>
    <property type="project" value="InterPro"/>
</dbReference>
<evidence type="ECO:0000256" key="1">
    <source>
        <dbReference type="ARBA" id="ARBA00008848"/>
    </source>
</evidence>
<evidence type="ECO:0000313" key="3">
    <source>
        <dbReference type="EMBL" id="OVF08115.1"/>
    </source>
</evidence>
<name>A0AA91PZF1_CLALS</name>
<dbReference type="InterPro" id="IPR016098">
    <property type="entry name" value="CAP/MinC_C"/>
</dbReference>
<evidence type="ECO:0000259" key="2">
    <source>
        <dbReference type="PROSITE" id="PS51329"/>
    </source>
</evidence>
<accession>A0AA91PZF1</accession>
<evidence type="ECO:0000313" key="4">
    <source>
        <dbReference type="Proteomes" id="UP000195602"/>
    </source>
</evidence>
<dbReference type="KEGG" id="clus:A9F13_09g00341"/>
<proteinExistence type="inferred from homology"/>
<dbReference type="PANTHER" id="PTHR15139">
    <property type="entry name" value="TUBULIN FOLDING COFACTOR C"/>
    <property type="match status" value="1"/>
</dbReference>
<sequence>MTTPAETAEVDSAIKGSIEPNTSSFEKKKKTELLRRLWTAINDADNRIGSRRFSFQGAPIPPSESIISQNASVVECKSDEISEIHNTELSISSTSHLSLCNISGSIVVSAHTLSAVSVKDASDSIVVLSCQGPVVVTNASNCHFILLGHQIRLHELVNCTVWGIVASKRVVIEKCHNVQFGGFNEETRTLQTSDFDVDDFDWPTKKITSPNYTHLEANSPAMGKALPSFGEDTLKEFWGVFGGEKGPAKYGATPAK</sequence>
<protein>
    <recommendedName>
        <fullName evidence="2">C-CAP/cofactor C-like domain-containing protein</fullName>
    </recommendedName>
</protein>
<dbReference type="PANTHER" id="PTHR15139:SF0">
    <property type="entry name" value="TUBULIN-SPECIFIC CHAPERONE C"/>
    <property type="match status" value="1"/>
</dbReference>
<dbReference type="GO" id="GO:0007021">
    <property type="term" value="P:tubulin complex assembly"/>
    <property type="evidence" value="ECO:0007669"/>
    <property type="project" value="TreeGrafter"/>
</dbReference>
<dbReference type="Proteomes" id="UP000195602">
    <property type="component" value="Unassembled WGS sequence"/>
</dbReference>
<comment type="similarity">
    <text evidence="1">Belongs to the TBCC family.</text>
</comment>
<dbReference type="InterPro" id="IPR017901">
    <property type="entry name" value="C-CAP_CF_C-like"/>
</dbReference>
<dbReference type="PROSITE" id="PS51329">
    <property type="entry name" value="C_CAP_COFACTOR_C"/>
    <property type="match status" value="1"/>
</dbReference>
<reference evidence="3 4" key="1">
    <citation type="submission" date="2017-04" db="EMBL/GenBank/DDBJ databases">
        <title>Draft genome of the yeast Clavispora lusitaniae type strain CBS 6936.</title>
        <authorList>
            <person name="Durrens P."/>
            <person name="Klopp C."/>
            <person name="Biteau N."/>
            <person name="Fitton-Ouhabi V."/>
            <person name="Dementhon K."/>
            <person name="Accoceberry I."/>
            <person name="Sherman D.J."/>
            <person name="Noel T."/>
        </authorList>
    </citation>
    <scope>NUCLEOTIDE SEQUENCE [LARGE SCALE GENOMIC DNA]</scope>
    <source>
        <strain evidence="3 4">CBS 6936</strain>
    </source>
</reference>
<dbReference type="InterPro" id="IPR012945">
    <property type="entry name" value="Tubulin-bd_cofactor_C_dom"/>
</dbReference>
<feature type="domain" description="C-CAP/cofactor C-like" evidence="2">
    <location>
        <begin position="61"/>
        <end position="202"/>
    </location>
</feature>
<gene>
    <name evidence="3" type="ORF">A9F13_09g00341</name>
</gene>
<dbReference type="Gene3D" id="2.160.20.70">
    <property type="match status" value="1"/>
</dbReference>